<dbReference type="EMBL" id="JAACJN010000285">
    <property type="protein sequence ID" value="KAF5351460.1"/>
    <property type="molecule type" value="Genomic_DNA"/>
</dbReference>
<accession>A0A8H5FVN2</accession>
<reference evidence="3 4" key="1">
    <citation type="journal article" date="2020" name="ISME J.">
        <title>Uncovering the hidden diversity of litter-decomposition mechanisms in mushroom-forming fungi.</title>
        <authorList>
            <person name="Floudas D."/>
            <person name="Bentzer J."/>
            <person name="Ahren D."/>
            <person name="Johansson T."/>
            <person name="Persson P."/>
            <person name="Tunlid A."/>
        </authorList>
    </citation>
    <scope>NUCLEOTIDE SEQUENCE [LARGE SCALE GENOMIC DNA]</scope>
    <source>
        <strain evidence="3 4">CBS 406.79</strain>
    </source>
</reference>
<dbReference type="InterPro" id="IPR004827">
    <property type="entry name" value="bZIP"/>
</dbReference>
<name>A0A8H5FVN2_9AGAR</name>
<evidence type="ECO:0000313" key="4">
    <source>
        <dbReference type="Proteomes" id="UP000518752"/>
    </source>
</evidence>
<evidence type="ECO:0000259" key="2">
    <source>
        <dbReference type="PROSITE" id="PS00036"/>
    </source>
</evidence>
<sequence length="245" mass="26444">MSQNVQSTERPERSRNAKAQARHRAKRKAYIEQLEQTVTKLQTAMGVTPDQVAALPPPLAKIRELEQENARLAKENEDLRRLLAESGIPITSLASSNNVGYAPSPTSFNPPARMQLNRSLTGGSPVNGAPAAFHDARNLTDSYGIKRRKMSPGDLDSNFPSENTDLNTLRAPPPPLTIPHHSSSTNHYPSSHPSSHLSSPHPTSAHGQPSHHPFPSLGPPPFQMPNTPSASSATSSPPFSASFSH</sequence>
<keyword evidence="4" id="KW-1185">Reference proteome</keyword>
<feature type="domain" description="BZIP" evidence="2">
    <location>
        <begin position="13"/>
        <end position="26"/>
    </location>
</feature>
<gene>
    <name evidence="3" type="ORF">D9757_012053</name>
</gene>
<dbReference type="AlphaFoldDB" id="A0A8H5FVN2"/>
<feature type="compositionally biased region" description="Polar residues" evidence="1">
    <location>
        <begin position="93"/>
        <end position="109"/>
    </location>
</feature>
<feature type="compositionally biased region" description="Low complexity" evidence="1">
    <location>
        <begin position="179"/>
        <end position="206"/>
    </location>
</feature>
<feature type="region of interest" description="Disordered" evidence="1">
    <location>
        <begin position="93"/>
        <end position="245"/>
    </location>
</feature>
<dbReference type="Gene3D" id="1.20.5.170">
    <property type="match status" value="1"/>
</dbReference>
<proteinExistence type="predicted"/>
<evidence type="ECO:0000313" key="3">
    <source>
        <dbReference type="EMBL" id="KAF5351460.1"/>
    </source>
</evidence>
<protein>
    <recommendedName>
        <fullName evidence="2">BZIP domain-containing protein</fullName>
    </recommendedName>
</protein>
<organism evidence="3 4">
    <name type="scientific">Collybiopsis confluens</name>
    <dbReference type="NCBI Taxonomy" id="2823264"/>
    <lineage>
        <taxon>Eukaryota</taxon>
        <taxon>Fungi</taxon>
        <taxon>Dikarya</taxon>
        <taxon>Basidiomycota</taxon>
        <taxon>Agaricomycotina</taxon>
        <taxon>Agaricomycetes</taxon>
        <taxon>Agaricomycetidae</taxon>
        <taxon>Agaricales</taxon>
        <taxon>Marasmiineae</taxon>
        <taxon>Omphalotaceae</taxon>
        <taxon>Collybiopsis</taxon>
    </lineage>
</organism>
<feature type="compositionally biased region" description="Low complexity" evidence="1">
    <location>
        <begin position="227"/>
        <end position="245"/>
    </location>
</feature>
<dbReference type="PROSITE" id="PS00036">
    <property type="entry name" value="BZIP_BASIC"/>
    <property type="match status" value="1"/>
</dbReference>
<dbReference type="Proteomes" id="UP000518752">
    <property type="component" value="Unassembled WGS sequence"/>
</dbReference>
<feature type="compositionally biased region" description="Polar residues" evidence="1">
    <location>
        <begin position="158"/>
        <end position="167"/>
    </location>
</feature>
<evidence type="ECO:0000256" key="1">
    <source>
        <dbReference type="SAM" id="MobiDB-lite"/>
    </source>
</evidence>
<dbReference type="CDD" id="cd14686">
    <property type="entry name" value="bZIP"/>
    <property type="match status" value="1"/>
</dbReference>
<dbReference type="GO" id="GO:0003700">
    <property type="term" value="F:DNA-binding transcription factor activity"/>
    <property type="evidence" value="ECO:0007669"/>
    <property type="project" value="InterPro"/>
</dbReference>
<dbReference type="OrthoDB" id="3257643at2759"/>
<feature type="region of interest" description="Disordered" evidence="1">
    <location>
        <begin position="1"/>
        <end position="27"/>
    </location>
</feature>
<comment type="caution">
    <text evidence="3">The sequence shown here is derived from an EMBL/GenBank/DDBJ whole genome shotgun (WGS) entry which is preliminary data.</text>
</comment>